<evidence type="ECO:0000256" key="1">
    <source>
        <dbReference type="ARBA" id="ARBA00004123"/>
    </source>
</evidence>
<keyword evidence="4 5" id="KW-0539">Nucleus</keyword>
<proteinExistence type="predicted"/>
<feature type="compositionally biased region" description="Basic and acidic residues" evidence="7">
    <location>
        <begin position="118"/>
        <end position="131"/>
    </location>
</feature>
<dbReference type="PANTHER" id="PTHR24329:SF362">
    <property type="entry name" value="INTESTINE-SPECIFIC HOMEOBOX"/>
    <property type="match status" value="1"/>
</dbReference>
<evidence type="ECO:0000256" key="4">
    <source>
        <dbReference type="ARBA" id="ARBA00023242"/>
    </source>
</evidence>
<dbReference type="PANTHER" id="PTHR24329">
    <property type="entry name" value="HOMEOBOX PROTEIN ARISTALESS"/>
    <property type="match status" value="1"/>
</dbReference>
<dbReference type="Pfam" id="PF00046">
    <property type="entry name" value="Homeodomain"/>
    <property type="match status" value="1"/>
</dbReference>
<dbReference type="OrthoDB" id="6159439at2759"/>
<feature type="region of interest" description="Disordered" evidence="7">
    <location>
        <begin position="112"/>
        <end position="131"/>
    </location>
</feature>
<feature type="region of interest" description="Disordered" evidence="7">
    <location>
        <begin position="208"/>
        <end position="253"/>
    </location>
</feature>
<dbReference type="FunFam" id="1.10.10.60:FF:000679">
    <property type="entry name" value="Homeobox protein aristaless"/>
    <property type="match status" value="1"/>
</dbReference>
<dbReference type="SUPFAM" id="SSF46689">
    <property type="entry name" value="Homeodomain-like"/>
    <property type="match status" value="1"/>
</dbReference>
<comment type="subcellular location">
    <subcellularLocation>
        <location evidence="1 5 6">Nucleus</location>
    </subcellularLocation>
</comment>
<dbReference type="InterPro" id="IPR001356">
    <property type="entry name" value="HD"/>
</dbReference>
<evidence type="ECO:0000313" key="9">
    <source>
        <dbReference type="EMBL" id="CAG5123918.1"/>
    </source>
</evidence>
<dbReference type="GO" id="GO:0000981">
    <property type="term" value="F:DNA-binding transcription factor activity, RNA polymerase II-specific"/>
    <property type="evidence" value="ECO:0007669"/>
    <property type="project" value="InterPro"/>
</dbReference>
<feature type="DNA-binding region" description="Homeobox" evidence="5">
    <location>
        <begin position="613"/>
        <end position="672"/>
    </location>
</feature>
<dbReference type="GO" id="GO:0005634">
    <property type="term" value="C:nucleus"/>
    <property type="evidence" value="ECO:0007669"/>
    <property type="project" value="UniProtKB-SubCell"/>
</dbReference>
<dbReference type="Gene3D" id="1.10.10.60">
    <property type="entry name" value="Homeodomain-like"/>
    <property type="match status" value="1"/>
</dbReference>
<dbReference type="AlphaFoldDB" id="A0A8S3Z6T1"/>
<keyword evidence="3 5" id="KW-0371">Homeobox</keyword>
<evidence type="ECO:0000259" key="8">
    <source>
        <dbReference type="PROSITE" id="PS50071"/>
    </source>
</evidence>
<feature type="domain" description="Homeobox" evidence="8">
    <location>
        <begin position="611"/>
        <end position="671"/>
    </location>
</feature>
<evidence type="ECO:0000256" key="7">
    <source>
        <dbReference type="SAM" id="MobiDB-lite"/>
    </source>
</evidence>
<gene>
    <name evidence="9" type="ORF">CUNI_LOCUS9476</name>
</gene>
<dbReference type="CDD" id="cd00086">
    <property type="entry name" value="homeodomain"/>
    <property type="match status" value="1"/>
</dbReference>
<feature type="compositionally biased region" description="Basic and acidic residues" evidence="7">
    <location>
        <begin position="472"/>
        <end position="498"/>
    </location>
</feature>
<feature type="compositionally biased region" description="Basic and acidic residues" evidence="7">
    <location>
        <begin position="308"/>
        <end position="321"/>
    </location>
</feature>
<dbReference type="SMART" id="SM00389">
    <property type="entry name" value="HOX"/>
    <property type="match status" value="1"/>
</dbReference>
<reference evidence="9" key="1">
    <citation type="submission" date="2021-04" db="EMBL/GenBank/DDBJ databases">
        <authorList>
            <consortium name="Molecular Ecology Group"/>
        </authorList>
    </citation>
    <scope>NUCLEOTIDE SEQUENCE</scope>
</reference>
<organism evidence="9 10">
    <name type="scientific">Candidula unifasciata</name>
    <dbReference type="NCBI Taxonomy" id="100452"/>
    <lineage>
        <taxon>Eukaryota</taxon>
        <taxon>Metazoa</taxon>
        <taxon>Spiralia</taxon>
        <taxon>Lophotrochozoa</taxon>
        <taxon>Mollusca</taxon>
        <taxon>Gastropoda</taxon>
        <taxon>Heterobranchia</taxon>
        <taxon>Euthyneura</taxon>
        <taxon>Panpulmonata</taxon>
        <taxon>Eupulmonata</taxon>
        <taxon>Stylommatophora</taxon>
        <taxon>Helicina</taxon>
        <taxon>Helicoidea</taxon>
        <taxon>Geomitridae</taxon>
        <taxon>Candidula</taxon>
    </lineage>
</organism>
<evidence type="ECO:0000313" key="10">
    <source>
        <dbReference type="Proteomes" id="UP000678393"/>
    </source>
</evidence>
<feature type="compositionally biased region" description="Polar residues" evidence="7">
    <location>
        <begin position="218"/>
        <end position="231"/>
    </location>
</feature>
<protein>
    <recommendedName>
        <fullName evidence="8">Homeobox domain-containing protein</fullName>
    </recommendedName>
</protein>
<evidence type="ECO:0000256" key="3">
    <source>
        <dbReference type="ARBA" id="ARBA00023155"/>
    </source>
</evidence>
<dbReference type="Proteomes" id="UP000678393">
    <property type="component" value="Unassembled WGS sequence"/>
</dbReference>
<dbReference type="PROSITE" id="PS00027">
    <property type="entry name" value="HOMEOBOX_1"/>
    <property type="match status" value="1"/>
</dbReference>
<dbReference type="GO" id="GO:0000977">
    <property type="term" value="F:RNA polymerase II transcription regulatory region sequence-specific DNA binding"/>
    <property type="evidence" value="ECO:0007669"/>
    <property type="project" value="TreeGrafter"/>
</dbReference>
<evidence type="ECO:0000256" key="6">
    <source>
        <dbReference type="RuleBase" id="RU000682"/>
    </source>
</evidence>
<name>A0A8S3Z6T1_9EUPU</name>
<comment type="caution">
    <text evidence="9">The sequence shown here is derived from an EMBL/GenBank/DDBJ whole genome shotgun (WGS) entry which is preliminary data.</text>
</comment>
<accession>A0A8S3Z6T1</accession>
<feature type="region of interest" description="Disordered" evidence="7">
    <location>
        <begin position="304"/>
        <end position="329"/>
    </location>
</feature>
<dbReference type="EMBL" id="CAJHNH020001657">
    <property type="protein sequence ID" value="CAG5123918.1"/>
    <property type="molecule type" value="Genomic_DNA"/>
</dbReference>
<feature type="compositionally biased region" description="Basic and acidic residues" evidence="7">
    <location>
        <begin position="232"/>
        <end position="250"/>
    </location>
</feature>
<sequence length="710" mass="80466">MPLKWNPVARMDLTAQDSTDVTASVCFQTRPTTSFTSYSIDSILARSSMGCKGNNHCHGTAMGDVSVSRIGLMRASVACEDSSVEVQDGHLGLSPNSSLVLCKAGPMKAAKDVVSGDSRQESGTRLQEDPDKDGALGCVCGQLDTLISAPRLDELESARNARLRPMADRVKGHLLGNIEPSGYDVVSRERTRQCLSDHDAFSLRDRTDSQLAPHPQPHGTTQSQPHSGTHTQPHDETHSQPHTERNDECNQHCPPAAHTPRSWYSECSRHGIASTQELCGNRRSQSSRPLSVLHAELMSVTWTATDTDAEKGQDSGGREDISVCDTDTQESASLKMPDCGKMKDISVGILRIDSRERVCNAGMGAEAGMSPEESDMAEISHKQELTCPYTYPLNRLKQISETCQQHETHREQMSDEIYRQHETDYERMSDGVCRQHETDYKQICDGTCRQHETYYEHMNDGTCRQHKPNRKQRSDETCRQHETHHKQMSDGTCRQDETDYEQMSDHTCRQHETHHEQMSDGTCRQHETHREQMIDGTCRQHETDYKSMNEQACRQHETDHEQMSDGTCRQHETHREQMIDGTCGQCENNRIVPETIEMRSLQELAETNPVMKKRRVRTTFTAEQLRALEEVFAITHYPDGNTRENLVASIGLSEERVQIWFQNRRAKWRKHSRVRNFGGLQDMTEVSYLPAPRSGHKLEVIVQVNRQILT</sequence>
<feature type="region of interest" description="Disordered" evidence="7">
    <location>
        <begin position="460"/>
        <end position="498"/>
    </location>
</feature>
<evidence type="ECO:0000256" key="2">
    <source>
        <dbReference type="ARBA" id="ARBA00023125"/>
    </source>
</evidence>
<dbReference type="InterPro" id="IPR009057">
    <property type="entry name" value="Homeodomain-like_sf"/>
</dbReference>
<dbReference type="PROSITE" id="PS50071">
    <property type="entry name" value="HOMEOBOX_2"/>
    <property type="match status" value="1"/>
</dbReference>
<keyword evidence="2 5" id="KW-0238">DNA-binding</keyword>
<dbReference type="InterPro" id="IPR050649">
    <property type="entry name" value="Paired_Homeobox_TFs"/>
</dbReference>
<dbReference type="InterPro" id="IPR017970">
    <property type="entry name" value="Homeobox_CS"/>
</dbReference>
<keyword evidence="10" id="KW-1185">Reference proteome</keyword>
<evidence type="ECO:0000256" key="5">
    <source>
        <dbReference type="PROSITE-ProRule" id="PRU00108"/>
    </source>
</evidence>